<dbReference type="RefSeq" id="XP_005091879.1">
    <property type="nucleotide sequence ID" value="XM_005091822.3"/>
</dbReference>
<keyword evidence="1" id="KW-1185">Reference proteome</keyword>
<proteinExistence type="predicted"/>
<evidence type="ECO:0000313" key="1">
    <source>
        <dbReference type="Proteomes" id="UP000694888"/>
    </source>
</evidence>
<sequence length="644" mass="73466">MSCSLSAARLRRVGVSCLQDTIKNLYNIQTKILCRDLAFKSESELPSYQITNLSEVSEKLAKQLAFIFPNTDGEEYKAFLNLGNKVVHSASGKTILDSLKKIYTKAWEIVKGWDASDELFVGVIPKPREESYCTTEFDEVSHKTYLHWETDGLGDDFLGAVSRMLRKVRDEKRQPTPEEYLAQHLAYIEIQKGKWGRHEQIRGLGTPGFRPHTQTYMSLTDPGEGHVMGTTRFNEWMEGAIVHVEHLERPRHLPRENIESYRVPSVLDFSHVRLHVGSTAPTTYFLGRAVKDSGNFDEDFLKIVHITAAAASAAFFMGAAECKIAMERLTTSQAIRYMHALRAQVQHSRKQILSAAWNLNQTLTDDFEQEDAQKLTERMDIALTAVKITSLGGFDKVTWDGASDSYPSKCIMYQLTFQEALTIVHEAHIKGLVTYFSAGFKFNEIQHAVYAGVDGIGIGGAQVLRFMDSETGMHGPYTEENIPIILQKRDEAAQSVRGRGVDLLVKLDTMFFEGSISRPVEYLRQKLFKALLDINEEAISEILEQLKHVSTACREANMPFLHRAKRIVEAEQPRLKEFCSEEEWENLVRVLKCQIVARDERSLVEEYESDPWLSIRHRYRQNQCPRDARICYVRQSSFNIPFKC</sequence>
<evidence type="ECO:0000313" key="2">
    <source>
        <dbReference type="RefSeq" id="XP_005091879.1"/>
    </source>
</evidence>
<reference evidence="2" key="1">
    <citation type="submission" date="2025-08" db="UniProtKB">
        <authorList>
            <consortium name="RefSeq"/>
        </authorList>
    </citation>
    <scope>IDENTIFICATION</scope>
</reference>
<dbReference type="GeneID" id="101846193"/>
<dbReference type="Proteomes" id="UP000694888">
    <property type="component" value="Unplaced"/>
</dbReference>
<protein>
    <submittedName>
        <fullName evidence="2">Uncharacterized protein LOC101846193</fullName>
    </submittedName>
</protein>
<accession>A0ABM0JEG7</accession>
<name>A0ABM0JEG7_APLCA</name>
<organism evidence="1 2">
    <name type="scientific">Aplysia californica</name>
    <name type="common">California sea hare</name>
    <dbReference type="NCBI Taxonomy" id="6500"/>
    <lineage>
        <taxon>Eukaryota</taxon>
        <taxon>Metazoa</taxon>
        <taxon>Spiralia</taxon>
        <taxon>Lophotrochozoa</taxon>
        <taxon>Mollusca</taxon>
        <taxon>Gastropoda</taxon>
        <taxon>Heterobranchia</taxon>
        <taxon>Euthyneura</taxon>
        <taxon>Tectipleura</taxon>
        <taxon>Aplysiida</taxon>
        <taxon>Aplysioidea</taxon>
        <taxon>Aplysiidae</taxon>
        <taxon>Aplysia</taxon>
    </lineage>
</organism>
<gene>
    <name evidence="2" type="primary">LOC101846193</name>
</gene>